<name>A0A5B7G7B7_PORTR</name>
<evidence type="ECO:0000256" key="1">
    <source>
        <dbReference type="SAM" id="MobiDB-lite"/>
    </source>
</evidence>
<organism evidence="2 3">
    <name type="scientific">Portunus trituberculatus</name>
    <name type="common">Swimming crab</name>
    <name type="synonym">Neptunus trituberculatus</name>
    <dbReference type="NCBI Taxonomy" id="210409"/>
    <lineage>
        <taxon>Eukaryota</taxon>
        <taxon>Metazoa</taxon>
        <taxon>Ecdysozoa</taxon>
        <taxon>Arthropoda</taxon>
        <taxon>Crustacea</taxon>
        <taxon>Multicrustacea</taxon>
        <taxon>Malacostraca</taxon>
        <taxon>Eumalacostraca</taxon>
        <taxon>Eucarida</taxon>
        <taxon>Decapoda</taxon>
        <taxon>Pleocyemata</taxon>
        <taxon>Brachyura</taxon>
        <taxon>Eubrachyura</taxon>
        <taxon>Portunoidea</taxon>
        <taxon>Portunidae</taxon>
        <taxon>Portuninae</taxon>
        <taxon>Portunus</taxon>
    </lineage>
</organism>
<reference evidence="2 3" key="1">
    <citation type="submission" date="2019-05" db="EMBL/GenBank/DDBJ databases">
        <title>Another draft genome of Portunus trituberculatus and its Hox gene families provides insights of decapod evolution.</title>
        <authorList>
            <person name="Jeong J.-H."/>
            <person name="Song I."/>
            <person name="Kim S."/>
            <person name="Choi T."/>
            <person name="Kim D."/>
            <person name="Ryu S."/>
            <person name="Kim W."/>
        </authorList>
    </citation>
    <scope>NUCLEOTIDE SEQUENCE [LARGE SCALE GENOMIC DNA]</scope>
    <source>
        <tissue evidence="2">Muscle</tissue>
    </source>
</reference>
<gene>
    <name evidence="2" type="ORF">E2C01_050083</name>
</gene>
<evidence type="ECO:0000313" key="3">
    <source>
        <dbReference type="Proteomes" id="UP000324222"/>
    </source>
</evidence>
<dbReference type="Proteomes" id="UP000324222">
    <property type="component" value="Unassembled WGS sequence"/>
</dbReference>
<feature type="compositionally biased region" description="Basic and acidic residues" evidence="1">
    <location>
        <begin position="70"/>
        <end position="88"/>
    </location>
</feature>
<evidence type="ECO:0000313" key="2">
    <source>
        <dbReference type="EMBL" id="MPC56130.1"/>
    </source>
</evidence>
<comment type="caution">
    <text evidence="2">The sequence shown here is derived from an EMBL/GenBank/DDBJ whole genome shotgun (WGS) entry which is preliminary data.</text>
</comment>
<feature type="region of interest" description="Disordered" evidence="1">
    <location>
        <begin position="70"/>
        <end position="96"/>
    </location>
</feature>
<protein>
    <submittedName>
        <fullName evidence="2">Uncharacterized protein</fullName>
    </submittedName>
</protein>
<proteinExistence type="predicted"/>
<dbReference type="AlphaFoldDB" id="A0A5B7G7B7"/>
<dbReference type="EMBL" id="VSRR010013719">
    <property type="protein sequence ID" value="MPC56130.1"/>
    <property type="molecule type" value="Genomic_DNA"/>
</dbReference>
<keyword evidence="3" id="KW-1185">Reference proteome</keyword>
<accession>A0A5B7G7B7</accession>
<sequence>MGVAGSVSLGASVGTGGIMHARRGGGMPLGTASPLPSSKCFLHINPHRRGMEANHSACVGALVAGVRRDSGEAPHNRIMRSDQPEGRHPRPITKCI</sequence>